<evidence type="ECO:0000259" key="10">
    <source>
        <dbReference type="Pfam" id="PF26410"/>
    </source>
</evidence>
<reference evidence="11 12" key="1">
    <citation type="submission" date="2024-06" db="EMBL/GenBank/DDBJ databases">
        <authorList>
            <person name="Kraege A."/>
            <person name="Thomma B."/>
        </authorList>
    </citation>
    <scope>NUCLEOTIDE SEQUENCE [LARGE SCALE GENOMIC DNA]</scope>
</reference>
<evidence type="ECO:0000256" key="6">
    <source>
        <dbReference type="ARBA" id="ARBA00022729"/>
    </source>
</evidence>
<dbReference type="Gene3D" id="3.20.20.80">
    <property type="entry name" value="Glycosidases"/>
    <property type="match status" value="1"/>
</dbReference>
<dbReference type="Proteomes" id="UP001497392">
    <property type="component" value="Unassembled WGS sequence"/>
</dbReference>
<comment type="caution">
    <text evidence="11">The sequence shown here is derived from an EMBL/GenBank/DDBJ whole genome shotgun (WGS) entry which is preliminary data.</text>
</comment>
<dbReference type="SUPFAM" id="SSF51445">
    <property type="entry name" value="(Trans)glycosidases"/>
    <property type="match status" value="1"/>
</dbReference>
<keyword evidence="6" id="KW-0732">Signal</keyword>
<dbReference type="InterPro" id="IPR045053">
    <property type="entry name" value="MAN-like"/>
</dbReference>
<evidence type="ECO:0000256" key="4">
    <source>
        <dbReference type="ARBA" id="ARBA00012706"/>
    </source>
</evidence>
<comment type="similarity">
    <text evidence="3">Belongs to the glycosyl hydrolase 5 (cellulase A) family.</text>
</comment>
<dbReference type="EC" id="3.2.1.78" evidence="4"/>
<dbReference type="InterPro" id="IPR017853">
    <property type="entry name" value="GH"/>
</dbReference>
<feature type="region of interest" description="Disordered" evidence="9">
    <location>
        <begin position="443"/>
        <end position="480"/>
    </location>
</feature>
<sequence>MCCGGREALREEFQQAVHLNMTVARIFGFPVEEGFQLQTQAGVYNETAFQGLDMVISEASKAGLRLIIALANNWDYSMDWKCSYANFSSSITDCDDFYRDPEAMLHYENHAQRVLTRVNSLTGVAYANDPTIFGWNLMNEPRNEHSNGTAEMQEWITVMAAHVKRLAPNQLVTIGQDGFYGKSNCMSEMVNPAPYGWPHETGQDFLPNHMADGIDFASMHLWPDNWSNTALPWILDWIEAHAAHAVILGKPLVLQEWGVHVGGYFDRNHKQTPLSQLHTYKAVYAAVQRSIQQGGMLKGILFWRWAGGDPTIDLSSENEATTIETAGPVFQEVIRPFSAHVAALNTDKTRAPVSRCTPIATQARSQPGRIAEVARYPGTLAMQPEEAAQQQQWKPPVSVSRPHENTGAAAAVDGAAEVQAATGSEATASVEPSALDEDLAHLQQQRPQQEMPPAPPALASADAMLPTGGPSHGHLSMARSQDHGLKELLLRALARNSLRQGVSRRLQSAQYPGQHDTKAHPLAVVTPLVGPSRFSTLPGVTAANINDKMTCVKPSSRS</sequence>
<dbReference type="PANTHER" id="PTHR31451">
    <property type="match status" value="1"/>
</dbReference>
<proteinExistence type="inferred from homology"/>
<dbReference type="InterPro" id="IPR001547">
    <property type="entry name" value="Glyco_hydro_5"/>
</dbReference>
<evidence type="ECO:0000256" key="5">
    <source>
        <dbReference type="ARBA" id="ARBA00022525"/>
    </source>
</evidence>
<feature type="domain" description="Glycoside hydrolase family 5" evidence="10">
    <location>
        <begin position="36"/>
        <end position="308"/>
    </location>
</feature>
<gene>
    <name evidence="11" type="primary">g6903</name>
    <name evidence="11" type="ORF">VP750_LOCUS5909</name>
</gene>
<feature type="compositionally biased region" description="Low complexity" evidence="9">
    <location>
        <begin position="457"/>
        <end position="466"/>
    </location>
</feature>
<evidence type="ECO:0000256" key="1">
    <source>
        <dbReference type="ARBA" id="ARBA00001678"/>
    </source>
</evidence>
<dbReference type="EMBL" id="CAXHTA020000010">
    <property type="protein sequence ID" value="CAL5224250.1"/>
    <property type="molecule type" value="Genomic_DNA"/>
</dbReference>
<dbReference type="Pfam" id="PF26410">
    <property type="entry name" value="GH5_mannosidase"/>
    <property type="match status" value="1"/>
</dbReference>
<feature type="compositionally biased region" description="Low complexity" evidence="9">
    <location>
        <begin position="383"/>
        <end position="392"/>
    </location>
</feature>
<organism evidence="11 12">
    <name type="scientific">Coccomyxa viridis</name>
    <dbReference type="NCBI Taxonomy" id="1274662"/>
    <lineage>
        <taxon>Eukaryota</taxon>
        <taxon>Viridiplantae</taxon>
        <taxon>Chlorophyta</taxon>
        <taxon>core chlorophytes</taxon>
        <taxon>Trebouxiophyceae</taxon>
        <taxon>Trebouxiophyceae incertae sedis</taxon>
        <taxon>Coccomyxaceae</taxon>
        <taxon>Coccomyxa</taxon>
    </lineage>
</organism>
<accession>A0ABP1G0H3</accession>
<comment type="catalytic activity">
    <reaction evidence="1">
        <text>Random hydrolysis of (1-&gt;4)-beta-D-mannosidic linkages in mannans, galactomannans and glucomannans.</text>
        <dbReference type="EC" id="3.2.1.78"/>
    </reaction>
</comment>
<evidence type="ECO:0000313" key="12">
    <source>
        <dbReference type="Proteomes" id="UP001497392"/>
    </source>
</evidence>
<keyword evidence="5" id="KW-0964">Secreted</keyword>
<evidence type="ECO:0000256" key="7">
    <source>
        <dbReference type="ARBA" id="ARBA00022801"/>
    </source>
</evidence>
<evidence type="ECO:0000256" key="9">
    <source>
        <dbReference type="SAM" id="MobiDB-lite"/>
    </source>
</evidence>
<evidence type="ECO:0000256" key="2">
    <source>
        <dbReference type="ARBA" id="ARBA00004613"/>
    </source>
</evidence>
<dbReference type="PANTHER" id="PTHR31451:SF39">
    <property type="entry name" value="MANNAN ENDO-1,4-BETA-MANNOSIDASE 1"/>
    <property type="match status" value="1"/>
</dbReference>
<name>A0ABP1G0H3_9CHLO</name>
<protein>
    <recommendedName>
        <fullName evidence="4">mannan endo-1,4-beta-mannosidase</fullName>
        <ecNumber evidence="4">3.2.1.78</ecNumber>
    </recommendedName>
</protein>
<feature type="region of interest" description="Disordered" evidence="9">
    <location>
        <begin position="383"/>
        <end position="411"/>
    </location>
</feature>
<keyword evidence="12" id="KW-1185">Reference proteome</keyword>
<keyword evidence="8" id="KW-0326">Glycosidase</keyword>
<evidence type="ECO:0000256" key="8">
    <source>
        <dbReference type="ARBA" id="ARBA00023295"/>
    </source>
</evidence>
<evidence type="ECO:0000256" key="3">
    <source>
        <dbReference type="ARBA" id="ARBA00005641"/>
    </source>
</evidence>
<evidence type="ECO:0000313" key="11">
    <source>
        <dbReference type="EMBL" id="CAL5224250.1"/>
    </source>
</evidence>
<keyword evidence="7" id="KW-0378">Hydrolase</keyword>
<comment type="subcellular location">
    <subcellularLocation>
        <location evidence="2">Secreted</location>
    </subcellularLocation>
</comment>